<evidence type="ECO:0000256" key="7">
    <source>
        <dbReference type="ARBA" id="ARBA00022787"/>
    </source>
</evidence>
<feature type="compositionally biased region" description="Basic and acidic residues" evidence="17">
    <location>
        <begin position="61"/>
        <end position="73"/>
    </location>
</feature>
<comment type="subunit">
    <text evidence="16">Interacts with PPP1CA. Interacts with EIF2S1. Interacts with PCNA. Interacts with LYN and KMT2A/MLL1. Interacts with PPP1R1A and SMARCB1. Interacts with SMAD7. Interacts with BAG1. Interacts with NOX4.</text>
</comment>
<accession>A0A8C3YCW2</accession>
<comment type="subcellular location">
    <subcellularLocation>
        <location evidence="1">Endoplasmic reticulum membrane</location>
        <topology evidence="1">Peripheral membrane protein</topology>
        <orientation evidence="1">Cytoplasmic side</orientation>
    </subcellularLocation>
    <subcellularLocation>
        <location evidence="2">Mitochondrion outer membrane</location>
        <topology evidence="2">Peripheral membrane protein</topology>
        <orientation evidence="2">Cytoplasmic side</orientation>
    </subcellularLocation>
</comment>
<dbReference type="GO" id="GO:0071074">
    <property type="term" value="F:eukaryotic initiation factor eIF2 binding"/>
    <property type="evidence" value="ECO:0007669"/>
    <property type="project" value="Ensembl"/>
</dbReference>
<feature type="compositionally biased region" description="Basic and acidic residues" evidence="17">
    <location>
        <begin position="266"/>
        <end position="276"/>
    </location>
</feature>
<keyword evidence="12" id="KW-0496">Mitochondrion</keyword>
<dbReference type="GO" id="GO:0005794">
    <property type="term" value="C:Golgi apparatus"/>
    <property type="evidence" value="ECO:0007669"/>
    <property type="project" value="Ensembl"/>
</dbReference>
<feature type="domain" description="Protein phosphatase 1 regulatory subunit 15A/B C-terminal" evidence="18">
    <location>
        <begin position="537"/>
        <end position="604"/>
    </location>
</feature>
<feature type="compositionally biased region" description="Acidic residues" evidence="17">
    <location>
        <begin position="476"/>
        <end position="485"/>
    </location>
</feature>
<dbReference type="Proteomes" id="UP000694540">
    <property type="component" value="Unplaced"/>
</dbReference>
<dbReference type="GO" id="GO:0043558">
    <property type="term" value="P:regulation of translational initiation in response to stress"/>
    <property type="evidence" value="ECO:0007669"/>
    <property type="project" value="Ensembl"/>
</dbReference>
<keyword evidence="11" id="KW-0346">Stress response</keyword>
<keyword evidence="4" id="KW-0597">Phosphoprotein</keyword>
<dbReference type="Pfam" id="PF10488">
    <property type="entry name" value="PP1c_bdg"/>
    <property type="match status" value="1"/>
</dbReference>
<dbReference type="AlphaFoldDB" id="A0A8C3YCW2"/>
<feature type="compositionally biased region" description="Acidic residues" evidence="17">
    <location>
        <begin position="382"/>
        <end position="403"/>
    </location>
</feature>
<feature type="region of interest" description="Disordered" evidence="17">
    <location>
        <begin position="171"/>
        <end position="486"/>
    </location>
</feature>
<evidence type="ECO:0000256" key="10">
    <source>
        <dbReference type="ARBA" id="ARBA00022845"/>
    </source>
</evidence>
<dbReference type="PANTHER" id="PTHR16489:SF14">
    <property type="entry name" value="PROTEIN PHOSPHATASE 1 REGULATORY SUBUNIT 15A"/>
    <property type="match status" value="1"/>
</dbReference>
<reference evidence="19" key="1">
    <citation type="submission" date="2025-08" db="UniProtKB">
        <authorList>
            <consortium name="Ensembl"/>
        </authorList>
    </citation>
    <scope>IDENTIFICATION</scope>
</reference>
<organism evidence="19 20">
    <name type="scientific">Catagonus wagneri</name>
    <name type="common">Chacoan peccary</name>
    <dbReference type="NCBI Taxonomy" id="51154"/>
    <lineage>
        <taxon>Eukaryota</taxon>
        <taxon>Metazoa</taxon>
        <taxon>Chordata</taxon>
        <taxon>Craniata</taxon>
        <taxon>Vertebrata</taxon>
        <taxon>Euteleostomi</taxon>
        <taxon>Mammalia</taxon>
        <taxon>Eutheria</taxon>
        <taxon>Laurasiatheria</taxon>
        <taxon>Artiodactyla</taxon>
        <taxon>Suina</taxon>
        <taxon>Tayassuidae</taxon>
        <taxon>Catagonus</taxon>
    </lineage>
</organism>
<dbReference type="GeneTree" id="ENSGT00940000154404"/>
<feature type="compositionally biased region" description="Polar residues" evidence="17">
    <location>
        <begin position="238"/>
        <end position="247"/>
    </location>
</feature>
<dbReference type="GO" id="GO:0005741">
    <property type="term" value="C:mitochondrial outer membrane"/>
    <property type="evidence" value="ECO:0007669"/>
    <property type="project" value="UniProtKB-SubCell"/>
</dbReference>
<dbReference type="InterPro" id="IPR019523">
    <property type="entry name" value="Prot_Pase1_reg-su15A/B_C"/>
</dbReference>
<dbReference type="GO" id="GO:0000164">
    <property type="term" value="C:protein phosphatase type 1 complex"/>
    <property type="evidence" value="ECO:0007669"/>
    <property type="project" value="Ensembl"/>
</dbReference>
<feature type="compositionally biased region" description="Acidic residues" evidence="17">
    <location>
        <begin position="299"/>
        <end position="312"/>
    </location>
</feature>
<evidence type="ECO:0000259" key="18">
    <source>
        <dbReference type="Pfam" id="PF10488"/>
    </source>
</evidence>
<dbReference type="InterPro" id="IPR051254">
    <property type="entry name" value="PPP1R15"/>
</dbReference>
<proteinExistence type="inferred from homology"/>
<reference evidence="19" key="2">
    <citation type="submission" date="2025-09" db="UniProtKB">
        <authorList>
            <consortium name="Ensembl"/>
        </authorList>
    </citation>
    <scope>IDENTIFICATION</scope>
</reference>
<dbReference type="GO" id="GO:0019901">
    <property type="term" value="F:protein kinase binding"/>
    <property type="evidence" value="ECO:0007669"/>
    <property type="project" value="Ensembl"/>
</dbReference>
<evidence type="ECO:0000256" key="3">
    <source>
        <dbReference type="ARBA" id="ARBA00010161"/>
    </source>
</evidence>
<comment type="similarity">
    <text evidence="3">Belongs to the PPP1R15 family.</text>
</comment>
<gene>
    <name evidence="19" type="primary">PPP1R15A</name>
</gene>
<keyword evidence="6" id="KW-0677">Repeat</keyword>
<name>A0A8C3YCW2_9CETA</name>
<evidence type="ECO:0000313" key="19">
    <source>
        <dbReference type="Ensembl" id="ENSCWAP00000005353.1"/>
    </source>
</evidence>
<evidence type="ECO:0000256" key="1">
    <source>
        <dbReference type="ARBA" id="ARBA00004397"/>
    </source>
</evidence>
<evidence type="ECO:0000256" key="16">
    <source>
        <dbReference type="ARBA" id="ARBA00047011"/>
    </source>
</evidence>
<dbReference type="GO" id="GO:0032058">
    <property type="term" value="P:positive regulation of translational initiation in response to stress"/>
    <property type="evidence" value="ECO:0007669"/>
    <property type="project" value="Ensembl"/>
</dbReference>
<feature type="compositionally biased region" description="Basic and acidic residues" evidence="17">
    <location>
        <begin position="528"/>
        <end position="539"/>
    </location>
</feature>
<evidence type="ECO:0000256" key="2">
    <source>
        <dbReference type="ARBA" id="ARBA00004570"/>
    </source>
</evidence>
<dbReference type="GO" id="GO:0070972">
    <property type="term" value="P:protein localization to endoplasmic reticulum"/>
    <property type="evidence" value="ECO:0007669"/>
    <property type="project" value="Ensembl"/>
</dbReference>
<keyword evidence="8" id="KW-0256">Endoplasmic reticulum</keyword>
<sequence length="654" mass="70861">MAPGQVPHQPAPWRATHSFFLSPLMGLLSRAWSRLKGPGPPEPWLLEAVTRADGGEPGLEGDAKASQDTHPQEEPGDSAAAEVDGEAPWGSCPDLEAKCSPFETWGLSDDEDDERGGEEATSVPREHGSEFTDDLPAPLSPSLLMRAWQDLPGAKESKEAAVTKDKDAITFTFPLSPRDGCPGTAVEEEEEDGEVVNKEAPRTSSSPLAPGPQPHSWVCCPVEGATEEERTENKAATKPSTSLSSLGSHPRSWECCSGEEPEEEEDKRAEQREAGPEPHSAILAQSPLLRTRQHQSSEISEEEDEEKDEDSDLGAAEGPSSSPPTSAFLKAWVYRPGEDTEEEEDGDSDAGTAKEEGGAGGPSSSPPTSAFLRAWLYRPGEDTEEEEEEEDGDSDAEAAEEEGGAGGPSSSPPTSAFLRAWVYRPGEDTEEEDDDEEEEDDESEAADWGPSPSLQAQRTLLGDQINGPGKKTDGGEAAEEWEEAEPCPFRVAIYLPREKTPPPWAPFRLPLHLQRRLKPTETPTNPARHQDPEPPLKTRKVRFSEKVSVHLLAVWAGPAQAARRGPWEQFARDRSRFARRIARAQEELGPYLTPAARARAWARLRNPPTPLATIPAPTQTLPMSPIPAMPLSHAVASVPTPWVSPGLDLSGRRG</sequence>
<evidence type="ECO:0000313" key="20">
    <source>
        <dbReference type="Proteomes" id="UP000694540"/>
    </source>
</evidence>
<dbReference type="GO" id="GO:0005789">
    <property type="term" value="C:endoplasmic reticulum membrane"/>
    <property type="evidence" value="ECO:0007669"/>
    <property type="project" value="UniProtKB-SubCell"/>
</dbReference>
<evidence type="ECO:0000256" key="9">
    <source>
        <dbReference type="ARBA" id="ARBA00022843"/>
    </source>
</evidence>
<evidence type="ECO:0000256" key="5">
    <source>
        <dbReference type="ARBA" id="ARBA00022703"/>
    </source>
</evidence>
<protein>
    <recommendedName>
        <fullName evidence="14">Protein phosphatase 1 regulatory subunit 15A</fullName>
    </recommendedName>
    <alternativeName>
        <fullName evidence="15">Growth arrest and DNA damage-inducible protein GADD34</fullName>
    </alternativeName>
</protein>
<evidence type="ECO:0000256" key="11">
    <source>
        <dbReference type="ARBA" id="ARBA00023016"/>
    </source>
</evidence>
<keyword evidence="13" id="KW-0472">Membrane</keyword>
<keyword evidence="10" id="KW-0810">Translation regulation</keyword>
<evidence type="ECO:0000256" key="4">
    <source>
        <dbReference type="ARBA" id="ARBA00022553"/>
    </source>
</evidence>
<evidence type="ECO:0000256" key="15">
    <source>
        <dbReference type="ARBA" id="ARBA00042438"/>
    </source>
</evidence>
<feature type="compositionally biased region" description="Acidic residues" evidence="17">
    <location>
        <begin position="339"/>
        <end position="348"/>
    </location>
</feature>
<keyword evidence="7" id="KW-1000">Mitochondrion outer membrane</keyword>
<dbReference type="GO" id="GO:0006915">
    <property type="term" value="P:apoptotic process"/>
    <property type="evidence" value="ECO:0007669"/>
    <property type="project" value="UniProtKB-KW"/>
</dbReference>
<evidence type="ECO:0000256" key="8">
    <source>
        <dbReference type="ARBA" id="ARBA00022824"/>
    </source>
</evidence>
<dbReference type="GO" id="GO:0036490">
    <property type="term" value="P:regulation of translation in response to endoplasmic reticulum stress"/>
    <property type="evidence" value="ECO:0007669"/>
    <property type="project" value="Ensembl"/>
</dbReference>
<feature type="compositionally biased region" description="Acidic residues" evidence="17">
    <location>
        <begin position="428"/>
        <end position="445"/>
    </location>
</feature>
<dbReference type="GO" id="GO:0072542">
    <property type="term" value="F:protein phosphatase activator activity"/>
    <property type="evidence" value="ECO:0007669"/>
    <property type="project" value="Ensembl"/>
</dbReference>
<dbReference type="Ensembl" id="ENSCWAT00000005788.1">
    <property type="protein sequence ID" value="ENSCWAP00000005353.1"/>
    <property type="gene ID" value="ENSCWAG00000004142.1"/>
</dbReference>
<evidence type="ECO:0000256" key="17">
    <source>
        <dbReference type="SAM" id="MobiDB-lite"/>
    </source>
</evidence>
<dbReference type="GO" id="GO:0008157">
    <property type="term" value="F:protein phosphatase 1 binding"/>
    <property type="evidence" value="ECO:0007669"/>
    <property type="project" value="Ensembl"/>
</dbReference>
<dbReference type="PANTHER" id="PTHR16489">
    <property type="entry name" value="GH11727P"/>
    <property type="match status" value="1"/>
</dbReference>
<evidence type="ECO:0000256" key="14">
    <source>
        <dbReference type="ARBA" id="ARBA00040008"/>
    </source>
</evidence>
<evidence type="ECO:0000256" key="6">
    <source>
        <dbReference type="ARBA" id="ARBA00022737"/>
    </source>
</evidence>
<evidence type="ECO:0000256" key="13">
    <source>
        <dbReference type="ARBA" id="ARBA00023136"/>
    </source>
</evidence>
<evidence type="ECO:0000256" key="12">
    <source>
        <dbReference type="ARBA" id="ARBA00023128"/>
    </source>
</evidence>
<feature type="region of interest" description="Disordered" evidence="17">
    <location>
        <begin position="516"/>
        <end position="539"/>
    </location>
</feature>
<feature type="region of interest" description="Disordered" evidence="17">
    <location>
        <begin position="34"/>
        <end position="140"/>
    </location>
</feature>
<keyword evidence="9" id="KW-0832">Ubl conjugation</keyword>
<keyword evidence="5" id="KW-0053">Apoptosis</keyword>
<keyword evidence="20" id="KW-1185">Reference proteome</keyword>